<evidence type="ECO:0000313" key="5">
    <source>
        <dbReference type="EMBL" id="OCB83948.1"/>
    </source>
</evidence>
<dbReference type="OrthoDB" id="434972at2759"/>
<dbReference type="Proteomes" id="UP000757232">
    <property type="component" value="Unassembled WGS sequence"/>
</dbReference>
<dbReference type="PANTHER" id="PTHR42723">
    <property type="entry name" value="CHLOROPHYLL SYNTHASE"/>
    <property type="match status" value="1"/>
</dbReference>
<dbReference type="Gene3D" id="1.10.357.140">
    <property type="entry name" value="UbiA prenyltransferase"/>
    <property type="match status" value="1"/>
</dbReference>
<keyword evidence="6" id="KW-1185">Reference proteome</keyword>
<dbReference type="PANTHER" id="PTHR42723:SF1">
    <property type="entry name" value="CHLOROPHYLL SYNTHASE, CHLOROPLASTIC"/>
    <property type="match status" value="1"/>
</dbReference>
<keyword evidence="2" id="KW-0812">Transmembrane</keyword>
<proteinExistence type="predicted"/>
<dbReference type="AlphaFoldDB" id="A0A9Q5HQ76"/>
<comment type="subcellular location">
    <subcellularLocation>
        <location evidence="1">Membrane</location>
        <topology evidence="1">Multi-pass membrane protein</topology>
    </subcellularLocation>
</comment>
<dbReference type="InterPro" id="IPR044878">
    <property type="entry name" value="UbiA_sf"/>
</dbReference>
<keyword evidence="4" id="KW-0472">Membrane</keyword>
<evidence type="ECO:0000256" key="1">
    <source>
        <dbReference type="ARBA" id="ARBA00004141"/>
    </source>
</evidence>
<keyword evidence="3" id="KW-1133">Transmembrane helix</keyword>
<dbReference type="GO" id="GO:0016020">
    <property type="term" value="C:membrane"/>
    <property type="evidence" value="ECO:0007669"/>
    <property type="project" value="UniProtKB-SubCell"/>
</dbReference>
<sequence>MSVLRFLLNLPSNILYHLWTLFLFTKSDIKTTVIPITSLAIASAPLSEISHLPHVVFWIWFHVLQFDVSNQTLKPEEDEYNKRDRPLPSKRITWRNALILRWALVPSCWALSACYSIETVYASIALCILTYVYDEMGFAAGHWLGRNVVNALGFMSFEVGSCLIAGSNRHALDNISWLSVLCSAGIFATTIQAQDFKDTEGDRLVGRKTLPIVAPGVARPSLMLALLAWSVGLSALWHLSTRASLAYVVLALAVGARYVTLNSIKSDQRSFYLYNVWLSASHALPAYFRFVAQAPVF</sequence>
<dbReference type="InterPro" id="IPR050475">
    <property type="entry name" value="Prenyltransferase_related"/>
</dbReference>
<dbReference type="Pfam" id="PF01040">
    <property type="entry name" value="UbiA"/>
    <property type="match status" value="1"/>
</dbReference>
<comment type="caution">
    <text evidence="5">The sequence shown here is derived from an EMBL/GenBank/DDBJ whole genome shotgun (WGS) entry which is preliminary data.</text>
</comment>
<dbReference type="GO" id="GO:0016765">
    <property type="term" value="F:transferase activity, transferring alkyl or aryl (other than methyl) groups"/>
    <property type="evidence" value="ECO:0007669"/>
    <property type="project" value="InterPro"/>
</dbReference>
<dbReference type="InterPro" id="IPR000537">
    <property type="entry name" value="UbiA_prenyltransferase"/>
</dbReference>
<gene>
    <name evidence="5" type="ORF">A7U60_g9157</name>
</gene>
<protein>
    <submittedName>
        <fullName evidence="5">Uncharacterized protein</fullName>
    </submittedName>
</protein>
<accession>A0A9Q5HQ76</accession>
<organism evidence="5 6">
    <name type="scientific">Sanghuangporus baumii</name>
    <name type="common">Phellinus baumii</name>
    <dbReference type="NCBI Taxonomy" id="108892"/>
    <lineage>
        <taxon>Eukaryota</taxon>
        <taxon>Fungi</taxon>
        <taxon>Dikarya</taxon>
        <taxon>Basidiomycota</taxon>
        <taxon>Agaricomycotina</taxon>
        <taxon>Agaricomycetes</taxon>
        <taxon>Hymenochaetales</taxon>
        <taxon>Hymenochaetaceae</taxon>
        <taxon>Sanghuangporus</taxon>
    </lineage>
</organism>
<reference evidence="5" key="1">
    <citation type="submission" date="2016-06" db="EMBL/GenBank/DDBJ databases">
        <title>Draft Genome sequence of the fungus Inonotus baumii.</title>
        <authorList>
            <person name="Zhu H."/>
            <person name="Lin W."/>
        </authorList>
    </citation>
    <scope>NUCLEOTIDE SEQUENCE</scope>
    <source>
        <strain evidence="5">821</strain>
    </source>
</reference>
<dbReference type="EMBL" id="LNZH02000217">
    <property type="protein sequence ID" value="OCB83948.1"/>
    <property type="molecule type" value="Genomic_DNA"/>
</dbReference>
<evidence type="ECO:0000256" key="3">
    <source>
        <dbReference type="ARBA" id="ARBA00022989"/>
    </source>
</evidence>
<evidence type="ECO:0000313" key="6">
    <source>
        <dbReference type="Proteomes" id="UP000757232"/>
    </source>
</evidence>
<evidence type="ECO:0000256" key="4">
    <source>
        <dbReference type="ARBA" id="ARBA00023136"/>
    </source>
</evidence>
<evidence type="ECO:0000256" key="2">
    <source>
        <dbReference type="ARBA" id="ARBA00022692"/>
    </source>
</evidence>
<name>A0A9Q5HQ76_SANBA</name>
<dbReference type="CDD" id="cd13965">
    <property type="entry name" value="PT_UbiA_3"/>
    <property type="match status" value="1"/>
</dbReference>